<dbReference type="GO" id="GO:0008270">
    <property type="term" value="F:zinc ion binding"/>
    <property type="evidence" value="ECO:0007669"/>
    <property type="project" value="UniProtKB-KW"/>
</dbReference>
<evidence type="ECO:0000256" key="13">
    <source>
        <dbReference type="SAM" id="MobiDB-lite"/>
    </source>
</evidence>
<comment type="subcellular location">
    <subcellularLocation>
        <location evidence="1 12">Nucleus</location>
    </subcellularLocation>
</comment>
<evidence type="ECO:0000256" key="2">
    <source>
        <dbReference type="ARBA" id="ARBA00005676"/>
    </source>
</evidence>
<evidence type="ECO:0000256" key="3">
    <source>
        <dbReference type="ARBA" id="ARBA00022723"/>
    </source>
</evidence>
<evidence type="ECO:0000256" key="10">
    <source>
        <dbReference type="ARBA" id="ARBA00048336"/>
    </source>
</evidence>
<dbReference type="PROSITE" id="PS51479">
    <property type="entry name" value="ZF_RTR1"/>
    <property type="match status" value="1"/>
</dbReference>
<keyword evidence="4 12" id="KW-0863">Zinc-finger</keyword>
<gene>
    <name evidence="15" type="ORF">EJ04DRAFT_514968</name>
</gene>
<dbReference type="Proteomes" id="UP000799444">
    <property type="component" value="Unassembled WGS sequence"/>
</dbReference>
<keyword evidence="7 12" id="KW-0904">Protein phosphatase</keyword>
<dbReference type="GO" id="GO:0043175">
    <property type="term" value="F:RNA polymerase core enzyme binding"/>
    <property type="evidence" value="ECO:0007669"/>
    <property type="project" value="UniProtKB-UniRule"/>
</dbReference>
<evidence type="ECO:0000313" key="16">
    <source>
        <dbReference type="Proteomes" id="UP000799444"/>
    </source>
</evidence>
<dbReference type="GO" id="GO:0005737">
    <property type="term" value="C:cytoplasm"/>
    <property type="evidence" value="ECO:0007669"/>
    <property type="project" value="TreeGrafter"/>
</dbReference>
<dbReference type="GO" id="GO:0005634">
    <property type="term" value="C:nucleus"/>
    <property type="evidence" value="ECO:0007669"/>
    <property type="project" value="UniProtKB-SubCell"/>
</dbReference>
<keyword evidence="6 12" id="KW-0862">Zinc</keyword>
<keyword evidence="16" id="KW-1185">Reference proteome</keyword>
<evidence type="ECO:0000256" key="5">
    <source>
        <dbReference type="ARBA" id="ARBA00022801"/>
    </source>
</evidence>
<evidence type="ECO:0000256" key="4">
    <source>
        <dbReference type="ARBA" id="ARBA00022771"/>
    </source>
</evidence>
<evidence type="ECO:0000256" key="1">
    <source>
        <dbReference type="ARBA" id="ARBA00004123"/>
    </source>
</evidence>
<comment type="similarity">
    <text evidence="2 11 12">Belongs to the RPAP2 family.</text>
</comment>
<feature type="domain" description="RTR1-type" evidence="14">
    <location>
        <begin position="80"/>
        <end position="166"/>
    </location>
</feature>
<dbReference type="PANTHER" id="PTHR14732">
    <property type="entry name" value="RNA POLYMERASE II SUBUNIT B1 CTD PHOSPHATASE RPAP2-RELATED"/>
    <property type="match status" value="1"/>
</dbReference>
<dbReference type="OrthoDB" id="2590500at2759"/>
<sequence length="311" mass="34578">MSHDVVEIDPEEEVSTNAPVARPVNKRNLDTALKHARMLEIRKRIEREILDSVEILISFPSSTDADPKRPSAHDAAQFCKLVKDFQPSDFQELIEERNISGQCGYALCPRPKSKAPSTAKKQCVWTDNGPEIVDRKMLEIWCSKDCTRRALYVQAQLNQTPAWLRQGGIDDEIELMVDKAEERPQIVLPLRPKEVAPQPAKQEAPANDADDIAAAWLARDDALAALAMERGEKPGPLSRDDEDNEHLVTNTIKERVGNSEPPVAPSLARDAQSHLAIEGHVPRSDRKAAKDGDGDSENSEGEESDWDLDLS</sequence>
<dbReference type="PANTHER" id="PTHR14732:SF0">
    <property type="entry name" value="RNA POLYMERASE II SUBUNIT B1 CTD PHOSPHATASE RPAP2-RELATED"/>
    <property type="match status" value="1"/>
</dbReference>
<comment type="catalytic activity">
    <reaction evidence="10 12">
        <text>O-phospho-L-threonyl-[protein] + H2O = L-threonyl-[protein] + phosphate</text>
        <dbReference type="Rhea" id="RHEA:47004"/>
        <dbReference type="Rhea" id="RHEA-COMP:11060"/>
        <dbReference type="Rhea" id="RHEA-COMP:11605"/>
        <dbReference type="ChEBI" id="CHEBI:15377"/>
        <dbReference type="ChEBI" id="CHEBI:30013"/>
        <dbReference type="ChEBI" id="CHEBI:43474"/>
        <dbReference type="ChEBI" id="CHEBI:61977"/>
        <dbReference type="EC" id="3.1.3.16"/>
    </reaction>
</comment>
<evidence type="ECO:0000256" key="11">
    <source>
        <dbReference type="PROSITE-ProRule" id="PRU00812"/>
    </source>
</evidence>
<organism evidence="15 16">
    <name type="scientific">Polyplosphaeria fusca</name>
    <dbReference type="NCBI Taxonomy" id="682080"/>
    <lineage>
        <taxon>Eukaryota</taxon>
        <taxon>Fungi</taxon>
        <taxon>Dikarya</taxon>
        <taxon>Ascomycota</taxon>
        <taxon>Pezizomycotina</taxon>
        <taxon>Dothideomycetes</taxon>
        <taxon>Pleosporomycetidae</taxon>
        <taxon>Pleosporales</taxon>
        <taxon>Tetraplosphaeriaceae</taxon>
        <taxon>Polyplosphaeria</taxon>
    </lineage>
</organism>
<comment type="function">
    <text evidence="12">Putative RNA polymerase II subunit B1 C-terminal domain (CTD) phosphatase involved in RNA polymerase II transcription regulation.</text>
</comment>
<name>A0A9P4QSI6_9PLEO</name>
<dbReference type="Pfam" id="PF04181">
    <property type="entry name" value="RPAP2_Rtr1"/>
    <property type="match status" value="1"/>
</dbReference>
<evidence type="ECO:0000256" key="7">
    <source>
        <dbReference type="ARBA" id="ARBA00022912"/>
    </source>
</evidence>
<keyword evidence="5 12" id="KW-0378">Hydrolase</keyword>
<keyword evidence="3 12" id="KW-0479">Metal-binding</keyword>
<evidence type="ECO:0000256" key="12">
    <source>
        <dbReference type="RuleBase" id="RU367080"/>
    </source>
</evidence>
<evidence type="ECO:0000256" key="6">
    <source>
        <dbReference type="ARBA" id="ARBA00022833"/>
    </source>
</evidence>
<evidence type="ECO:0000259" key="14">
    <source>
        <dbReference type="PROSITE" id="PS51479"/>
    </source>
</evidence>
<dbReference type="GO" id="GO:0008420">
    <property type="term" value="F:RNA polymerase II CTD heptapeptide repeat phosphatase activity"/>
    <property type="evidence" value="ECO:0007669"/>
    <property type="project" value="UniProtKB-UniRule"/>
</dbReference>
<dbReference type="InterPro" id="IPR007308">
    <property type="entry name" value="Rtr1/RPAP2_dom"/>
</dbReference>
<evidence type="ECO:0000313" key="15">
    <source>
        <dbReference type="EMBL" id="KAF2730840.1"/>
    </source>
</evidence>
<dbReference type="Gene3D" id="1.25.40.820">
    <property type="match status" value="1"/>
</dbReference>
<protein>
    <recommendedName>
        <fullName evidence="12">RNA polymerase II subunit B1 CTD phosphatase RPAP2 homolog</fullName>
        <ecNumber evidence="12">3.1.3.16</ecNumber>
    </recommendedName>
</protein>
<feature type="compositionally biased region" description="Acidic residues" evidence="13">
    <location>
        <begin position="294"/>
        <end position="311"/>
    </location>
</feature>
<dbReference type="EMBL" id="ML996208">
    <property type="protein sequence ID" value="KAF2730840.1"/>
    <property type="molecule type" value="Genomic_DNA"/>
</dbReference>
<comment type="catalytic activity">
    <reaction evidence="9 12">
        <text>O-phospho-L-seryl-[protein] + H2O = L-seryl-[protein] + phosphate</text>
        <dbReference type="Rhea" id="RHEA:20629"/>
        <dbReference type="Rhea" id="RHEA-COMP:9863"/>
        <dbReference type="Rhea" id="RHEA-COMP:11604"/>
        <dbReference type="ChEBI" id="CHEBI:15377"/>
        <dbReference type="ChEBI" id="CHEBI:29999"/>
        <dbReference type="ChEBI" id="CHEBI:43474"/>
        <dbReference type="ChEBI" id="CHEBI:83421"/>
        <dbReference type="EC" id="3.1.3.16"/>
    </reaction>
</comment>
<proteinExistence type="inferred from homology"/>
<accession>A0A9P4QSI6</accession>
<dbReference type="InterPro" id="IPR038534">
    <property type="entry name" value="Rtr1/RPAP2_sf"/>
</dbReference>
<dbReference type="InterPro" id="IPR039693">
    <property type="entry name" value="Rtr1/RPAP2"/>
</dbReference>
<dbReference type="AlphaFoldDB" id="A0A9P4QSI6"/>
<reference evidence="15" key="1">
    <citation type="journal article" date="2020" name="Stud. Mycol.">
        <title>101 Dothideomycetes genomes: a test case for predicting lifestyles and emergence of pathogens.</title>
        <authorList>
            <person name="Haridas S."/>
            <person name="Albert R."/>
            <person name="Binder M."/>
            <person name="Bloem J."/>
            <person name="Labutti K."/>
            <person name="Salamov A."/>
            <person name="Andreopoulos B."/>
            <person name="Baker S."/>
            <person name="Barry K."/>
            <person name="Bills G."/>
            <person name="Bluhm B."/>
            <person name="Cannon C."/>
            <person name="Castanera R."/>
            <person name="Culley D."/>
            <person name="Daum C."/>
            <person name="Ezra D."/>
            <person name="Gonzalez J."/>
            <person name="Henrissat B."/>
            <person name="Kuo A."/>
            <person name="Liang C."/>
            <person name="Lipzen A."/>
            <person name="Lutzoni F."/>
            <person name="Magnuson J."/>
            <person name="Mondo S."/>
            <person name="Nolan M."/>
            <person name="Ohm R."/>
            <person name="Pangilinan J."/>
            <person name="Park H.-J."/>
            <person name="Ramirez L."/>
            <person name="Alfaro M."/>
            <person name="Sun H."/>
            <person name="Tritt A."/>
            <person name="Yoshinaga Y."/>
            <person name="Zwiers L.-H."/>
            <person name="Turgeon B."/>
            <person name="Goodwin S."/>
            <person name="Spatafora J."/>
            <person name="Crous P."/>
            <person name="Grigoriev I."/>
        </authorList>
    </citation>
    <scope>NUCLEOTIDE SEQUENCE</scope>
    <source>
        <strain evidence="15">CBS 125425</strain>
    </source>
</reference>
<evidence type="ECO:0000256" key="9">
    <source>
        <dbReference type="ARBA" id="ARBA00047761"/>
    </source>
</evidence>
<dbReference type="EC" id="3.1.3.16" evidence="12"/>
<comment type="caution">
    <text evidence="15">The sequence shown here is derived from an EMBL/GenBank/DDBJ whole genome shotgun (WGS) entry which is preliminary data.</text>
</comment>
<keyword evidence="8 12" id="KW-0539">Nucleus</keyword>
<feature type="region of interest" description="Disordered" evidence="13">
    <location>
        <begin position="232"/>
        <end position="311"/>
    </location>
</feature>
<evidence type="ECO:0000256" key="8">
    <source>
        <dbReference type="ARBA" id="ARBA00023242"/>
    </source>
</evidence>
<feature type="compositionally biased region" description="Basic and acidic residues" evidence="13">
    <location>
        <begin position="280"/>
        <end position="293"/>
    </location>
</feature>